<keyword evidence="5" id="KW-1185">Reference proteome</keyword>
<dbReference type="PROSITE" id="PS51186">
    <property type="entry name" value="GNAT"/>
    <property type="match status" value="1"/>
</dbReference>
<dbReference type="SUPFAM" id="SSF55729">
    <property type="entry name" value="Acyl-CoA N-acyltransferases (Nat)"/>
    <property type="match status" value="1"/>
</dbReference>
<accession>A0ABY4FLR8</accession>
<dbReference type="InterPro" id="IPR050832">
    <property type="entry name" value="Bact_Acetyltransf"/>
</dbReference>
<evidence type="ECO:0000256" key="1">
    <source>
        <dbReference type="ARBA" id="ARBA00022679"/>
    </source>
</evidence>
<proteinExistence type="predicted"/>
<name>A0ABY4FLR8_9MICO</name>
<organism evidence="4 5">
    <name type="scientific">Leucobacter allii</name>
    <dbReference type="NCBI Taxonomy" id="2932247"/>
    <lineage>
        <taxon>Bacteria</taxon>
        <taxon>Bacillati</taxon>
        <taxon>Actinomycetota</taxon>
        <taxon>Actinomycetes</taxon>
        <taxon>Micrococcales</taxon>
        <taxon>Microbacteriaceae</taxon>
        <taxon>Leucobacter</taxon>
    </lineage>
</organism>
<dbReference type="CDD" id="cd04301">
    <property type="entry name" value="NAT_SF"/>
    <property type="match status" value="1"/>
</dbReference>
<dbReference type="Pfam" id="PF00583">
    <property type="entry name" value="Acetyltransf_1"/>
    <property type="match status" value="1"/>
</dbReference>
<dbReference type="RefSeq" id="WP_244727774.1">
    <property type="nucleotide sequence ID" value="NZ_CP095045.1"/>
</dbReference>
<dbReference type="InterPro" id="IPR000182">
    <property type="entry name" value="GNAT_dom"/>
</dbReference>
<dbReference type="Proteomes" id="UP000831786">
    <property type="component" value="Chromosome"/>
</dbReference>
<keyword evidence="1" id="KW-0808">Transferase</keyword>
<evidence type="ECO:0000256" key="2">
    <source>
        <dbReference type="ARBA" id="ARBA00023315"/>
    </source>
</evidence>
<sequence length="160" mass="17508">MTDATAPAVSVRPIAPEDRAAWERLYRGYRAFYAAADDPDAIETVWSWLHDDAHEVRGLLAEHAGEPVGIAHFRSYARPLTASRGLFLDDLFTASEARGSGAGTALLDRLAEIARDEGATVVRWITDEGNGTARRLYDRLAQQTRWVTYDLPPAADPAAG</sequence>
<dbReference type="PANTHER" id="PTHR43877">
    <property type="entry name" value="AMINOALKYLPHOSPHONATE N-ACETYLTRANSFERASE-RELATED-RELATED"/>
    <property type="match status" value="1"/>
</dbReference>
<feature type="domain" description="N-acetyltransferase" evidence="3">
    <location>
        <begin position="9"/>
        <end position="160"/>
    </location>
</feature>
<evidence type="ECO:0000313" key="4">
    <source>
        <dbReference type="EMBL" id="UOQ57165.1"/>
    </source>
</evidence>
<protein>
    <submittedName>
        <fullName evidence="4">GNAT family N-acetyltransferase</fullName>
    </submittedName>
</protein>
<keyword evidence="2" id="KW-0012">Acyltransferase</keyword>
<reference evidence="4 5" key="1">
    <citation type="submission" date="2022-04" db="EMBL/GenBank/DDBJ databases">
        <title>Leucobacter sp. isolated from rhizosphere of garlic.</title>
        <authorList>
            <person name="Won M."/>
            <person name="Lee C.-M."/>
            <person name="Woen H.-Y."/>
            <person name="Kwon S.-W."/>
        </authorList>
    </citation>
    <scope>NUCLEOTIDE SEQUENCE [LARGE SCALE GENOMIC DNA]</scope>
    <source>
        <strain evidence="4 5">H21R-40</strain>
    </source>
</reference>
<dbReference type="EMBL" id="CP095045">
    <property type="protein sequence ID" value="UOQ57165.1"/>
    <property type="molecule type" value="Genomic_DNA"/>
</dbReference>
<evidence type="ECO:0000259" key="3">
    <source>
        <dbReference type="PROSITE" id="PS51186"/>
    </source>
</evidence>
<dbReference type="Gene3D" id="3.40.630.30">
    <property type="match status" value="1"/>
</dbReference>
<evidence type="ECO:0000313" key="5">
    <source>
        <dbReference type="Proteomes" id="UP000831786"/>
    </source>
</evidence>
<gene>
    <name evidence="4" type="ORF">MUN78_16160</name>
</gene>
<dbReference type="InterPro" id="IPR016181">
    <property type="entry name" value="Acyl_CoA_acyltransferase"/>
</dbReference>